<reference evidence="11" key="1">
    <citation type="submission" date="2020-03" db="EMBL/GenBank/DDBJ databases">
        <title>Solimonas marina sp. nov., isolated from deep seawater of the Pacific Ocean.</title>
        <authorList>
            <person name="Liu X."/>
            <person name="Lai Q."/>
            <person name="Sun F."/>
            <person name="Gai Y."/>
            <person name="Li G."/>
            <person name="Shao Z."/>
        </authorList>
    </citation>
    <scope>NUCLEOTIDE SEQUENCE</scope>
    <source>
        <strain evidence="11">C16B3</strain>
    </source>
</reference>
<dbReference type="GO" id="GO:0002949">
    <property type="term" value="P:tRNA threonylcarbamoyladenosine modification"/>
    <property type="evidence" value="ECO:0007669"/>
    <property type="project" value="InterPro"/>
</dbReference>
<gene>
    <name evidence="11" type="primary">tsaE</name>
    <name evidence="11" type="ORF">G7Y82_13215</name>
</gene>
<evidence type="ECO:0000313" key="11">
    <source>
        <dbReference type="EMBL" id="NKF23275.1"/>
    </source>
</evidence>
<keyword evidence="7" id="KW-0547">Nucleotide-binding</keyword>
<dbReference type="NCBIfam" id="TIGR00150">
    <property type="entry name" value="T6A_YjeE"/>
    <property type="match status" value="1"/>
</dbReference>
<evidence type="ECO:0000256" key="10">
    <source>
        <dbReference type="ARBA" id="ARBA00032441"/>
    </source>
</evidence>
<dbReference type="EMBL" id="JAAVXB010000007">
    <property type="protein sequence ID" value="NKF23275.1"/>
    <property type="molecule type" value="Genomic_DNA"/>
</dbReference>
<evidence type="ECO:0000256" key="6">
    <source>
        <dbReference type="ARBA" id="ARBA00022723"/>
    </source>
</evidence>
<dbReference type="Gene3D" id="3.40.50.300">
    <property type="entry name" value="P-loop containing nucleotide triphosphate hydrolases"/>
    <property type="match status" value="1"/>
</dbReference>
<evidence type="ECO:0000313" key="12">
    <source>
        <dbReference type="Proteomes" id="UP000653472"/>
    </source>
</evidence>
<dbReference type="PANTHER" id="PTHR33540">
    <property type="entry name" value="TRNA THREONYLCARBAMOYLADENOSINE BIOSYNTHESIS PROTEIN TSAE"/>
    <property type="match status" value="1"/>
</dbReference>
<dbReference type="GO" id="GO:0005737">
    <property type="term" value="C:cytoplasm"/>
    <property type="evidence" value="ECO:0007669"/>
    <property type="project" value="UniProtKB-SubCell"/>
</dbReference>
<keyword evidence="4" id="KW-0963">Cytoplasm</keyword>
<keyword evidence="6" id="KW-0479">Metal-binding</keyword>
<organism evidence="11 12">
    <name type="scientific">Solimonas marina</name>
    <dbReference type="NCBI Taxonomy" id="2714601"/>
    <lineage>
        <taxon>Bacteria</taxon>
        <taxon>Pseudomonadati</taxon>
        <taxon>Pseudomonadota</taxon>
        <taxon>Gammaproteobacteria</taxon>
        <taxon>Nevskiales</taxon>
        <taxon>Nevskiaceae</taxon>
        <taxon>Solimonas</taxon>
    </lineage>
</organism>
<evidence type="ECO:0000256" key="4">
    <source>
        <dbReference type="ARBA" id="ARBA00022490"/>
    </source>
</evidence>
<keyword evidence="12" id="KW-1185">Reference proteome</keyword>
<dbReference type="GO" id="GO:0046872">
    <property type="term" value="F:metal ion binding"/>
    <property type="evidence" value="ECO:0007669"/>
    <property type="project" value="UniProtKB-KW"/>
</dbReference>
<keyword evidence="8" id="KW-0067">ATP-binding</keyword>
<keyword evidence="5" id="KW-0819">tRNA processing</keyword>
<dbReference type="GO" id="GO:0005524">
    <property type="term" value="F:ATP binding"/>
    <property type="evidence" value="ECO:0007669"/>
    <property type="project" value="UniProtKB-KW"/>
</dbReference>
<comment type="caution">
    <text evidence="11">The sequence shown here is derived from an EMBL/GenBank/DDBJ whole genome shotgun (WGS) entry which is preliminary data.</text>
</comment>
<comment type="similarity">
    <text evidence="2">Belongs to the TsaE family.</text>
</comment>
<evidence type="ECO:0000256" key="9">
    <source>
        <dbReference type="ARBA" id="ARBA00022842"/>
    </source>
</evidence>
<dbReference type="InterPro" id="IPR027417">
    <property type="entry name" value="P-loop_NTPase"/>
</dbReference>
<dbReference type="Proteomes" id="UP000653472">
    <property type="component" value="Unassembled WGS sequence"/>
</dbReference>
<comment type="subcellular location">
    <subcellularLocation>
        <location evidence="1">Cytoplasm</location>
    </subcellularLocation>
</comment>
<proteinExistence type="inferred from homology"/>
<evidence type="ECO:0000256" key="1">
    <source>
        <dbReference type="ARBA" id="ARBA00004496"/>
    </source>
</evidence>
<dbReference type="PANTHER" id="PTHR33540:SF2">
    <property type="entry name" value="TRNA THREONYLCARBAMOYLADENOSINE BIOSYNTHESIS PROTEIN TSAE"/>
    <property type="match status" value="1"/>
</dbReference>
<evidence type="ECO:0000256" key="5">
    <source>
        <dbReference type="ARBA" id="ARBA00022694"/>
    </source>
</evidence>
<keyword evidence="9" id="KW-0460">Magnesium</keyword>
<evidence type="ECO:0000256" key="7">
    <source>
        <dbReference type="ARBA" id="ARBA00022741"/>
    </source>
</evidence>
<dbReference type="Pfam" id="PF02367">
    <property type="entry name" value="TsaE"/>
    <property type="match status" value="1"/>
</dbReference>
<dbReference type="InterPro" id="IPR003442">
    <property type="entry name" value="T6A_TsaE"/>
</dbReference>
<protein>
    <recommendedName>
        <fullName evidence="3">tRNA threonylcarbamoyladenosine biosynthesis protein TsaE</fullName>
    </recommendedName>
    <alternativeName>
        <fullName evidence="10">t(6)A37 threonylcarbamoyladenosine biosynthesis protein TsaE</fullName>
    </alternativeName>
</protein>
<evidence type="ECO:0000256" key="2">
    <source>
        <dbReference type="ARBA" id="ARBA00007599"/>
    </source>
</evidence>
<name>A0A969WBX1_9GAMM</name>
<dbReference type="SUPFAM" id="SSF52540">
    <property type="entry name" value="P-loop containing nucleoside triphosphate hydrolases"/>
    <property type="match status" value="1"/>
</dbReference>
<accession>A0A969WBX1</accession>
<evidence type="ECO:0000256" key="8">
    <source>
        <dbReference type="ARBA" id="ARBA00022840"/>
    </source>
</evidence>
<dbReference type="AlphaFoldDB" id="A0A969WBX1"/>
<evidence type="ECO:0000256" key="3">
    <source>
        <dbReference type="ARBA" id="ARBA00019010"/>
    </source>
</evidence>
<sequence>MCECELADAAATERAGAALSVWMQRGSGGLIYLCGDLGAGKTTLARGLLRALGVSGPIRSPSYTLIEPYTVGGRTVLHLDLYRLRDADEIEGLGLRDYPLTQCWWLVEWPEHGDGYLPPADLRITLQAEGAGRILRAQGRAGADLSSLRAEMGAAVRIASK</sequence>